<dbReference type="FunCoup" id="A0A6J0B665">
    <property type="interactions" value="39"/>
</dbReference>
<dbReference type="GO" id="GO:0051781">
    <property type="term" value="P:positive regulation of cell division"/>
    <property type="evidence" value="ECO:0007669"/>
    <property type="project" value="UniProtKB-KW"/>
</dbReference>
<evidence type="ECO:0000256" key="1">
    <source>
        <dbReference type="ARBA" id="ARBA00006686"/>
    </source>
</evidence>
<dbReference type="PROSITE" id="PS50278">
    <property type="entry name" value="PDGF_2"/>
    <property type="match status" value="1"/>
</dbReference>
<dbReference type="GO" id="GO:0070851">
    <property type="term" value="F:growth factor receptor binding"/>
    <property type="evidence" value="ECO:0007669"/>
    <property type="project" value="TreeGrafter"/>
</dbReference>
<evidence type="ECO:0000256" key="4">
    <source>
        <dbReference type="RuleBase" id="RU003818"/>
    </source>
</evidence>
<feature type="chain" id="PRO_5027061126" evidence="6">
    <location>
        <begin position="30"/>
        <end position="320"/>
    </location>
</feature>
<dbReference type="AlphaFoldDB" id="A0A6J0B665"/>
<dbReference type="GO" id="GO:0016020">
    <property type="term" value="C:membrane"/>
    <property type="evidence" value="ECO:0007669"/>
    <property type="project" value="InterPro"/>
</dbReference>
<dbReference type="SUPFAM" id="SSF57501">
    <property type="entry name" value="Cystine-knot cytokines"/>
    <property type="match status" value="1"/>
</dbReference>
<gene>
    <name evidence="9" type="primary">LOC107216850</name>
</gene>
<keyword evidence="8" id="KW-1185">Reference proteome</keyword>
<dbReference type="GO" id="GO:0008083">
    <property type="term" value="F:growth factor activity"/>
    <property type="evidence" value="ECO:0007669"/>
    <property type="project" value="UniProtKB-KW"/>
</dbReference>
<keyword evidence="2 4" id="KW-0339">Growth factor</keyword>
<dbReference type="GO" id="GO:0008284">
    <property type="term" value="P:positive regulation of cell population proliferation"/>
    <property type="evidence" value="ECO:0007669"/>
    <property type="project" value="TreeGrafter"/>
</dbReference>
<keyword evidence="3" id="KW-0497">Mitogen</keyword>
<evidence type="ECO:0000256" key="6">
    <source>
        <dbReference type="SAM" id="SignalP"/>
    </source>
</evidence>
<evidence type="ECO:0000256" key="5">
    <source>
        <dbReference type="SAM" id="MobiDB-lite"/>
    </source>
</evidence>
<dbReference type="Proteomes" id="UP000829291">
    <property type="component" value="Chromosome 4"/>
</dbReference>
<dbReference type="InterPro" id="IPR029034">
    <property type="entry name" value="Cystine-knot_cytokine"/>
</dbReference>
<protein>
    <submittedName>
        <fullName evidence="9">Platelet-derived growth factor subunit A isoform X1</fullName>
    </submittedName>
</protein>
<sequence length="320" mass="36470">MSRRQNFIDNWTLLTLAMTLALSGRIADGQVDDARIVYPDGYRDSTGLGSTIGGNTTLETELRLAREFNEIQTLEDFLNKIQGVPEGENLGVPSLSNRFNVGDERANVEIPKQATCTPKEQPILLKRSTINTKYFPSCTWVPRCSGCCGHPEFSCQPTETVARNFQVIAVEYDIQKHMRYKSKETVVIEEHTKCRCGCTRKAKDCNEKQSYIAAECRCECTNTDEESKCLKESAIRRWNPETCTCACLGIYECTNGMYYDHNICSCRRFLLRNHNDDNGQQNRRTYPRYDLPDSSAVGQSPVIYTIDANDPRRRHKEDPE</sequence>
<dbReference type="SMART" id="SM00141">
    <property type="entry name" value="PDGF"/>
    <property type="match status" value="1"/>
</dbReference>
<dbReference type="InParanoid" id="A0A6J0B665"/>
<dbReference type="Gene3D" id="2.10.90.10">
    <property type="entry name" value="Cystine-knot cytokines"/>
    <property type="match status" value="1"/>
</dbReference>
<dbReference type="KEGG" id="nlo:107216850"/>
<feature type="signal peptide" evidence="6">
    <location>
        <begin position="1"/>
        <end position="29"/>
    </location>
</feature>
<proteinExistence type="inferred from homology"/>
<keyword evidence="6" id="KW-0732">Signal</keyword>
<dbReference type="GeneID" id="107216850"/>
<dbReference type="RefSeq" id="XP_015509651.1">
    <property type="nucleotide sequence ID" value="XM_015654165.2"/>
</dbReference>
<feature type="domain" description="Platelet-derived growth factor (PDGF) family profile" evidence="7">
    <location>
        <begin position="128"/>
        <end position="201"/>
    </location>
</feature>
<feature type="region of interest" description="Disordered" evidence="5">
    <location>
        <begin position="280"/>
        <end position="320"/>
    </location>
</feature>
<evidence type="ECO:0000313" key="8">
    <source>
        <dbReference type="Proteomes" id="UP000829291"/>
    </source>
</evidence>
<dbReference type="Pfam" id="PF00341">
    <property type="entry name" value="PDGF"/>
    <property type="match status" value="1"/>
</dbReference>
<dbReference type="GO" id="GO:0005615">
    <property type="term" value="C:extracellular space"/>
    <property type="evidence" value="ECO:0007669"/>
    <property type="project" value="TreeGrafter"/>
</dbReference>
<dbReference type="InterPro" id="IPR000072">
    <property type="entry name" value="PDGF/VEGF_dom"/>
</dbReference>
<comment type="similarity">
    <text evidence="1 4">Belongs to the PDGF/VEGF growth factor family.</text>
</comment>
<reference evidence="9" key="1">
    <citation type="submission" date="2025-08" db="UniProtKB">
        <authorList>
            <consortium name="RefSeq"/>
        </authorList>
    </citation>
    <scope>IDENTIFICATION</scope>
    <source>
        <tissue evidence="9">Thorax and Abdomen</tissue>
    </source>
</reference>
<dbReference type="PANTHER" id="PTHR11633:SF1">
    <property type="entry name" value="LD28763P"/>
    <property type="match status" value="1"/>
</dbReference>
<accession>A0A6J0B665</accession>
<dbReference type="CTD" id="32876"/>
<name>A0A6J0B665_NEOLC</name>
<evidence type="ECO:0000256" key="2">
    <source>
        <dbReference type="ARBA" id="ARBA00023030"/>
    </source>
</evidence>
<evidence type="ECO:0000256" key="3">
    <source>
        <dbReference type="ARBA" id="ARBA00023246"/>
    </source>
</evidence>
<organism evidence="9">
    <name type="scientific">Neodiprion lecontei</name>
    <name type="common">Redheaded pine sawfly</name>
    <dbReference type="NCBI Taxonomy" id="441921"/>
    <lineage>
        <taxon>Eukaryota</taxon>
        <taxon>Metazoa</taxon>
        <taxon>Ecdysozoa</taxon>
        <taxon>Arthropoda</taxon>
        <taxon>Hexapoda</taxon>
        <taxon>Insecta</taxon>
        <taxon>Pterygota</taxon>
        <taxon>Neoptera</taxon>
        <taxon>Endopterygota</taxon>
        <taxon>Hymenoptera</taxon>
        <taxon>Tenthredinoidea</taxon>
        <taxon>Diprionidae</taxon>
        <taxon>Diprioninae</taxon>
        <taxon>Neodiprion</taxon>
    </lineage>
</organism>
<dbReference type="OrthoDB" id="8878063at2759"/>
<evidence type="ECO:0000313" key="9">
    <source>
        <dbReference type="RefSeq" id="XP_015509651.1"/>
    </source>
</evidence>
<evidence type="ECO:0000259" key="7">
    <source>
        <dbReference type="PROSITE" id="PS50278"/>
    </source>
</evidence>
<dbReference type="PANTHER" id="PTHR11633">
    <property type="entry name" value="PLATELET-DERIVED GROWTH FACTOR"/>
    <property type="match status" value="1"/>
</dbReference>